<comment type="subcellular location">
    <subcellularLocation>
        <location evidence="1">Fimbrium</location>
    </subcellularLocation>
</comment>
<feature type="domain" description="VWFA" evidence="8">
    <location>
        <begin position="47"/>
        <end position="339"/>
    </location>
</feature>
<feature type="signal peptide" evidence="7">
    <location>
        <begin position="1"/>
        <end position="27"/>
    </location>
</feature>
<dbReference type="SUPFAM" id="SSF50998">
    <property type="entry name" value="Quinoprotein alcohol dehydrogenase-like"/>
    <property type="match status" value="1"/>
</dbReference>
<organism evidence="9 10">
    <name type="scientific">Microbulbifer bruguierae</name>
    <dbReference type="NCBI Taxonomy" id="3029061"/>
    <lineage>
        <taxon>Bacteria</taxon>
        <taxon>Pseudomonadati</taxon>
        <taxon>Pseudomonadota</taxon>
        <taxon>Gammaproteobacteria</taxon>
        <taxon>Cellvibrionales</taxon>
        <taxon>Microbulbiferaceae</taxon>
        <taxon>Microbulbifer</taxon>
    </lineage>
</organism>
<dbReference type="InterPro" id="IPR011047">
    <property type="entry name" value="Quinoprotein_ADH-like_sf"/>
</dbReference>
<dbReference type="InterPro" id="IPR008707">
    <property type="entry name" value="B-propeller_PilY1"/>
</dbReference>
<keyword evidence="6" id="KW-0281">Fimbrium</keyword>
<keyword evidence="7" id="KW-0732">Signal</keyword>
<accession>A0ABY8NHA2</accession>
<keyword evidence="3" id="KW-1029">Fimbrium biogenesis</keyword>
<evidence type="ECO:0000256" key="1">
    <source>
        <dbReference type="ARBA" id="ARBA00004561"/>
    </source>
</evidence>
<dbReference type="Gene3D" id="3.40.50.410">
    <property type="entry name" value="von Willebrand factor, type A domain"/>
    <property type="match status" value="1"/>
</dbReference>
<comment type="similarity">
    <text evidence="2">Belongs to the PilY1 family.</text>
</comment>
<dbReference type="RefSeq" id="WP_280322170.1">
    <property type="nucleotide sequence ID" value="NZ_CP118605.1"/>
</dbReference>
<dbReference type="SMART" id="SM00327">
    <property type="entry name" value="VWA"/>
    <property type="match status" value="1"/>
</dbReference>
<evidence type="ECO:0000256" key="7">
    <source>
        <dbReference type="SAM" id="SignalP"/>
    </source>
</evidence>
<reference evidence="9 10" key="1">
    <citation type="submission" date="2023-02" db="EMBL/GenBank/DDBJ databases">
        <title>Description and genomic characterization of Microbulbifer bruguierae sp. nov., isolated from the sediment of mangrove plant Bruguiera sexangula.</title>
        <authorList>
            <person name="Long M."/>
        </authorList>
    </citation>
    <scope>NUCLEOTIDE SEQUENCE [LARGE SCALE GENOMIC DNA]</scope>
    <source>
        <strain evidence="9 10">H12</strain>
    </source>
</reference>
<evidence type="ECO:0000256" key="5">
    <source>
        <dbReference type="ARBA" id="ARBA00022837"/>
    </source>
</evidence>
<dbReference type="PROSITE" id="PS50234">
    <property type="entry name" value="VWFA"/>
    <property type="match status" value="1"/>
</dbReference>
<keyword evidence="4" id="KW-0479">Metal-binding</keyword>
<dbReference type="Proteomes" id="UP001236500">
    <property type="component" value="Chromosome"/>
</dbReference>
<evidence type="ECO:0000313" key="9">
    <source>
        <dbReference type="EMBL" id="WGL18193.1"/>
    </source>
</evidence>
<evidence type="ECO:0000256" key="4">
    <source>
        <dbReference type="ARBA" id="ARBA00022723"/>
    </source>
</evidence>
<name>A0ABY8NHA2_9GAMM</name>
<dbReference type="SUPFAM" id="SSF53300">
    <property type="entry name" value="vWA-like"/>
    <property type="match status" value="1"/>
</dbReference>
<evidence type="ECO:0000313" key="10">
    <source>
        <dbReference type="Proteomes" id="UP001236500"/>
    </source>
</evidence>
<keyword evidence="10" id="KW-1185">Reference proteome</keyword>
<keyword evidence="5" id="KW-0106">Calcium</keyword>
<proteinExistence type="inferred from homology"/>
<dbReference type="InterPro" id="IPR036465">
    <property type="entry name" value="vWFA_dom_sf"/>
</dbReference>
<evidence type="ECO:0000256" key="3">
    <source>
        <dbReference type="ARBA" id="ARBA00022558"/>
    </source>
</evidence>
<evidence type="ECO:0000256" key="6">
    <source>
        <dbReference type="ARBA" id="ARBA00023263"/>
    </source>
</evidence>
<dbReference type="Pfam" id="PF05567">
    <property type="entry name" value="T4P_PilY1"/>
    <property type="match status" value="1"/>
</dbReference>
<feature type="chain" id="PRO_5046841413" evidence="7">
    <location>
        <begin position="28"/>
        <end position="1133"/>
    </location>
</feature>
<dbReference type="EMBL" id="CP118605">
    <property type="protein sequence ID" value="WGL18193.1"/>
    <property type="molecule type" value="Genomic_DNA"/>
</dbReference>
<evidence type="ECO:0000256" key="2">
    <source>
        <dbReference type="ARBA" id="ARBA00008387"/>
    </source>
</evidence>
<protein>
    <submittedName>
        <fullName evidence="9">PilC/PilY family type IV pilus protein</fullName>
    </submittedName>
</protein>
<sequence length="1133" mass="120171">MRKNKTLRRTLKTIASAGFTFAYTLAAAESVQIANTPLQATGTVQPNLMILLDSSLSMNACDVEGGWACTDTLSDGRSRLQTAKAAVSDLLDSISDESMRVGFATFDGSSGAKIRRNIDSLTTTQRDAIKTQVSDLSAGDFTPLAESVMDIGRYFTYGYTSDLTLHPGDSFDQTESTAGVSSIFSSAPAYVDGLSAPSNVVQAYCQKNFMLLLTDGEPTEDRSISDSLKDYAYSCPEADSSCKNKKPNADGSYGDSYAFSGSAYLRDVAAALYDMDLRPDLNDYDDNAVKNNVTSYFVGFADGDLADNQLLKDAGANGGGSYIYANNAASLADAFNSAIGSIANSIGSQSSVSFNSTSLDIGSVIYSAQFDTSDNSGRLYARSMNADTGRIAATLWDAAEKLAVRTSADRQIITSLNGAGVPFTASALRSADAIVSNNVSVVVKRNGSTKRNVQLVVDSTPLGSLVSLNNDKDTALEGTVSDTSADIRIVCSDCTSTGSVTIVSATLNGVAQSVGVDVTSEGASHSLGSLEDNGVVTYTAHRMDLQVNAQSGNPDDLWEDRLNYIRGDTSKDATDDFRRRGTFNSGDASGQVKLLGDIVHSTPIYVGKPELNWSESFGGDVYTQFQLDNLSRTPMVYVGANDGMLHGLRASDGVEIFAYIPSLLLSNDQGKGLHAFTSPAYNHRYYVDQTPTISDVYITPRSSNSDEWRTVLVGGLRGGGKGYFALDITNPDATGTDKLSTAETNAANIVMWEFDGGDATDRANMGLSFSEAQIAKLNNGKWAAIFGNGYESDNGVAGLFVVYIEEGMDGWSSGDWKFISTGVGATGSGRNNGLSSPRLIDLDGDNVVDRVYAGDMRGNMWAFDLESSSDANWQVDYSGKPLFSVGSGEARNAITAAPMVARNTAVPNGDAPNVLVMFGTGQYLAQSDLSESTGGNFYAVWDKGTSELDAASLALRTPEESASGRSISSTTLTAVDWSTQYGWYMSLKDSSGSYAAERVVSAPALRRNTLFFNTIIPNPQPCASSGTGWLMSLDFRTGLPEVGLQRPVADFNNDGEINLNDSGYVGKIFTSTPCTGEGCGDSDALPPGMPGQPGFIGEVRCTPGSAGDVICDDIDVGKEEREGRLSWEEVTPD</sequence>
<gene>
    <name evidence="9" type="ORF">PVT68_07830</name>
</gene>
<evidence type="ECO:0000259" key="8">
    <source>
        <dbReference type="PROSITE" id="PS50234"/>
    </source>
</evidence>
<dbReference type="InterPro" id="IPR002035">
    <property type="entry name" value="VWF_A"/>
</dbReference>